<dbReference type="GO" id="GO:0006508">
    <property type="term" value="P:proteolysis"/>
    <property type="evidence" value="ECO:0007669"/>
    <property type="project" value="UniProtKB-KW"/>
</dbReference>
<dbReference type="HOGENOM" id="CLU_326401_0_0_1"/>
<dbReference type="AlphaFoldDB" id="H3H5A2"/>
<keyword evidence="1" id="KW-0645">Protease</keyword>
<evidence type="ECO:0000256" key="3">
    <source>
        <dbReference type="SAM" id="MobiDB-lite"/>
    </source>
</evidence>
<dbReference type="SUPFAM" id="SSF53098">
    <property type="entry name" value="Ribonuclease H-like"/>
    <property type="match status" value="1"/>
</dbReference>
<dbReference type="VEuPathDB" id="FungiDB:KRP23_14728"/>
<dbReference type="Proteomes" id="UP000005238">
    <property type="component" value="Unassembled WGS sequence"/>
</dbReference>
<feature type="compositionally biased region" description="Acidic residues" evidence="3">
    <location>
        <begin position="100"/>
        <end position="109"/>
    </location>
</feature>
<feature type="region of interest" description="Disordered" evidence="3">
    <location>
        <begin position="68"/>
        <end position="168"/>
    </location>
</feature>
<dbReference type="InterPro" id="IPR039537">
    <property type="entry name" value="Retrotran_Ty1/copia-like"/>
</dbReference>
<dbReference type="Pfam" id="PF00098">
    <property type="entry name" value="zf-CCHC"/>
    <property type="match status" value="1"/>
</dbReference>
<name>H3H5A2_PHYRM</name>
<feature type="compositionally biased region" description="Basic residues" evidence="3">
    <location>
        <begin position="495"/>
        <end position="508"/>
    </location>
</feature>
<feature type="compositionally biased region" description="Low complexity" evidence="3">
    <location>
        <begin position="13"/>
        <end position="51"/>
    </location>
</feature>
<dbReference type="EMBL" id="DS566307">
    <property type="status" value="NOT_ANNOTATED_CDS"/>
    <property type="molecule type" value="Genomic_DNA"/>
</dbReference>
<dbReference type="GO" id="GO:0008233">
    <property type="term" value="F:peptidase activity"/>
    <property type="evidence" value="ECO:0007669"/>
    <property type="project" value="UniProtKB-KW"/>
</dbReference>
<dbReference type="GO" id="GO:0015074">
    <property type="term" value="P:DNA integration"/>
    <property type="evidence" value="ECO:0007669"/>
    <property type="project" value="InterPro"/>
</dbReference>
<dbReference type="InterPro" id="IPR036875">
    <property type="entry name" value="Znf_CCHC_sf"/>
</dbReference>
<evidence type="ECO:0000313" key="7">
    <source>
        <dbReference type="Proteomes" id="UP000005238"/>
    </source>
</evidence>
<dbReference type="eggNOG" id="KOG0017">
    <property type="taxonomic scope" value="Eukaryota"/>
</dbReference>
<sequence>MAGSQKASCPRQAAALSANRSPRSASSPPGHSPPNSSARSASSAAGHNASAPVARTTLSVAEYYSKQQLKQARVAMSAPKSSADAPKPRIRRANETLFEGLEEGEEVDYGSDTCLREEDEEPPRGRTTDKRDLRTPNPFVERSDAVSGLTALRTTSSLPSRDEDEPMEANVVSNNLDEVQSQQLAAMEEAPRAQRPIARPLLHPSRRDYGFEPRDPNEVARLAASQLLNDYVIGPAVHSNEEVAQREDLRQRLLTPQLTTQREYRERLQLQARGASVPQMRTGCCVCMCECAPGVGASPSTDTKFKVEPFDGSNYSLWSYKMKMYLMSKGLWEAVSGEAGSTAKEQQAHAAIVLNLNDSQLMHVVTSTTAKEAWDTLKKFHKTQDMANRLWLKEKFSAFKFTASSVGKHVTELEKLVMEMKNAGCEPTEEDVFATMLRSLPSSYEALVQAFRMSVSEFKLADLVSKLIAEEVRQKDSNRIEEATALLAGKGNGKQQKKKKNPRGMRKKGPFGKCFNCGKPGHYARDCRSEASPDEDVQDQSNVAFHVTEAFASECWVMDSGASAHMCKTRDAFQEYSGVKTARTISSAKSSASLKILGVGTVVLRVWTGSAWINARLENTLHVQDLNKNLFSLTAATARGMTVTMDSEQCVVKRGSQVVATGRKQGKLMFLNIEGGDECHAAEDNMDLWHRRLGHASFGTLNPMIKDGKLKGALAEPGTVCATAKQARKPFKSTKEGLEARESARKDTTVCSDMLGPVTPASKSGYKYIVSFIMMKSRFVTIYPLHKKSEVCEAFKKFLKEAETSAGIKVKVLRSDNGGEYCNAGMVALCDEKTIKQEFTVPYNPQQNGMAERMNRTLVEMTRCMLGESGMDKSYCERERVLS</sequence>
<keyword evidence="2" id="KW-0479">Metal-binding</keyword>
<organism evidence="6 7">
    <name type="scientific">Phytophthora ramorum</name>
    <name type="common">Sudden oak death agent</name>
    <dbReference type="NCBI Taxonomy" id="164328"/>
    <lineage>
        <taxon>Eukaryota</taxon>
        <taxon>Sar</taxon>
        <taxon>Stramenopiles</taxon>
        <taxon>Oomycota</taxon>
        <taxon>Peronosporomycetes</taxon>
        <taxon>Peronosporales</taxon>
        <taxon>Peronosporaceae</taxon>
        <taxon>Phytophthora</taxon>
    </lineage>
</organism>
<dbReference type="InterPro" id="IPR001878">
    <property type="entry name" value="Znf_CCHC"/>
</dbReference>
<dbReference type="InParanoid" id="H3H5A2"/>
<evidence type="ECO:0008006" key="8">
    <source>
        <dbReference type="Google" id="ProtNLM"/>
    </source>
</evidence>
<dbReference type="InterPro" id="IPR012337">
    <property type="entry name" value="RNaseH-like_sf"/>
</dbReference>
<dbReference type="InterPro" id="IPR025724">
    <property type="entry name" value="GAG-pre-integrase_dom"/>
</dbReference>
<dbReference type="InterPro" id="IPR036397">
    <property type="entry name" value="RNaseH_sf"/>
</dbReference>
<dbReference type="InterPro" id="IPR001584">
    <property type="entry name" value="Integrase_cat-core"/>
</dbReference>
<dbReference type="GO" id="GO:0008270">
    <property type="term" value="F:zinc ion binding"/>
    <property type="evidence" value="ECO:0007669"/>
    <property type="project" value="UniProtKB-KW"/>
</dbReference>
<dbReference type="EnsemblProtists" id="Phyra85798">
    <property type="protein sequence ID" value="Phyra85798"/>
    <property type="gene ID" value="Phyra85798"/>
</dbReference>
<dbReference type="Pfam" id="PF00665">
    <property type="entry name" value="rve"/>
    <property type="match status" value="1"/>
</dbReference>
<proteinExistence type="predicted"/>
<feature type="domain" description="Integrase catalytic" evidence="5">
    <location>
        <begin position="742"/>
        <end position="883"/>
    </location>
</feature>
<keyword evidence="2" id="KW-0863">Zinc-finger</keyword>
<evidence type="ECO:0000259" key="5">
    <source>
        <dbReference type="PROSITE" id="PS50994"/>
    </source>
</evidence>
<dbReference type="GO" id="GO:0003676">
    <property type="term" value="F:nucleic acid binding"/>
    <property type="evidence" value="ECO:0007669"/>
    <property type="project" value="InterPro"/>
</dbReference>
<dbReference type="SUPFAM" id="SSF57756">
    <property type="entry name" value="Retrovirus zinc finger-like domains"/>
    <property type="match status" value="1"/>
</dbReference>
<dbReference type="SMART" id="SM00343">
    <property type="entry name" value="ZnF_C2HC"/>
    <property type="match status" value="1"/>
</dbReference>
<feature type="region of interest" description="Disordered" evidence="3">
    <location>
        <begin position="1"/>
        <end position="52"/>
    </location>
</feature>
<dbReference type="VEuPathDB" id="FungiDB:KRP23_11293"/>
<protein>
    <recommendedName>
        <fullName evidence="8">CCHC-type domain-containing protein</fullName>
    </recommendedName>
</protein>
<accession>H3H5A2</accession>
<keyword evidence="2" id="KW-0862">Zinc</keyword>
<evidence type="ECO:0000256" key="1">
    <source>
        <dbReference type="ARBA" id="ARBA00022670"/>
    </source>
</evidence>
<dbReference type="PROSITE" id="PS50994">
    <property type="entry name" value="INTEGRASE"/>
    <property type="match status" value="1"/>
</dbReference>
<reference evidence="7" key="1">
    <citation type="journal article" date="2006" name="Science">
        <title>Phytophthora genome sequences uncover evolutionary origins and mechanisms of pathogenesis.</title>
        <authorList>
            <person name="Tyler B.M."/>
            <person name="Tripathy S."/>
            <person name="Zhang X."/>
            <person name="Dehal P."/>
            <person name="Jiang R.H."/>
            <person name="Aerts A."/>
            <person name="Arredondo F.D."/>
            <person name="Baxter L."/>
            <person name="Bensasson D."/>
            <person name="Beynon J.L."/>
            <person name="Chapman J."/>
            <person name="Damasceno C.M."/>
            <person name="Dorrance A.E."/>
            <person name="Dou D."/>
            <person name="Dickerman A.W."/>
            <person name="Dubchak I.L."/>
            <person name="Garbelotto M."/>
            <person name="Gijzen M."/>
            <person name="Gordon S.G."/>
            <person name="Govers F."/>
            <person name="Grunwald N.J."/>
            <person name="Huang W."/>
            <person name="Ivors K.L."/>
            <person name="Jones R.W."/>
            <person name="Kamoun S."/>
            <person name="Krampis K."/>
            <person name="Lamour K.H."/>
            <person name="Lee M.K."/>
            <person name="McDonald W.H."/>
            <person name="Medina M."/>
            <person name="Meijer H.J."/>
            <person name="Nordberg E.K."/>
            <person name="Maclean D.J."/>
            <person name="Ospina-Giraldo M.D."/>
            <person name="Morris P.F."/>
            <person name="Phuntumart V."/>
            <person name="Putnam N.H."/>
            <person name="Rash S."/>
            <person name="Rose J.K."/>
            <person name="Sakihama Y."/>
            <person name="Salamov A.A."/>
            <person name="Savidor A."/>
            <person name="Scheuring C.F."/>
            <person name="Smith B.M."/>
            <person name="Sobral B.W."/>
            <person name="Terry A."/>
            <person name="Torto-Alalibo T.A."/>
            <person name="Win J."/>
            <person name="Xu Z."/>
            <person name="Zhang H."/>
            <person name="Grigoriev I.V."/>
            <person name="Rokhsar D.S."/>
            <person name="Boore J.L."/>
        </authorList>
    </citation>
    <scope>NUCLEOTIDE SEQUENCE [LARGE SCALE GENOMIC DNA]</scope>
    <source>
        <strain evidence="7">Pr102</strain>
    </source>
</reference>
<dbReference type="PANTHER" id="PTHR42648">
    <property type="entry name" value="TRANSPOSASE, PUTATIVE-RELATED"/>
    <property type="match status" value="1"/>
</dbReference>
<reference evidence="6" key="2">
    <citation type="submission" date="2015-06" db="UniProtKB">
        <authorList>
            <consortium name="EnsemblProtists"/>
        </authorList>
    </citation>
    <scope>IDENTIFICATION</scope>
    <source>
        <strain evidence="6">Pr102</strain>
    </source>
</reference>
<evidence type="ECO:0000313" key="6">
    <source>
        <dbReference type="EnsemblProtists" id="Phyra85798"/>
    </source>
</evidence>
<evidence type="ECO:0000256" key="2">
    <source>
        <dbReference type="PROSITE-ProRule" id="PRU00047"/>
    </source>
</evidence>
<dbReference type="Gene3D" id="3.30.420.10">
    <property type="entry name" value="Ribonuclease H-like superfamily/Ribonuclease H"/>
    <property type="match status" value="1"/>
</dbReference>
<dbReference type="Pfam" id="PF14223">
    <property type="entry name" value="Retrotran_gag_2"/>
    <property type="match status" value="1"/>
</dbReference>
<dbReference type="InterPro" id="IPR054722">
    <property type="entry name" value="PolX-like_BBD"/>
</dbReference>
<keyword evidence="7" id="KW-1185">Reference proteome</keyword>
<dbReference type="Pfam" id="PF13976">
    <property type="entry name" value="gag_pre-integrs"/>
    <property type="match status" value="1"/>
</dbReference>
<feature type="region of interest" description="Disordered" evidence="3">
    <location>
        <begin position="489"/>
        <end position="508"/>
    </location>
</feature>
<feature type="compositionally biased region" description="Basic and acidic residues" evidence="3">
    <location>
        <begin position="122"/>
        <end position="134"/>
    </location>
</feature>
<feature type="domain" description="CCHC-type" evidence="4">
    <location>
        <begin position="513"/>
        <end position="529"/>
    </location>
</feature>
<dbReference type="Pfam" id="PF22936">
    <property type="entry name" value="Pol_BBD"/>
    <property type="match status" value="1"/>
</dbReference>
<dbReference type="PANTHER" id="PTHR42648:SF28">
    <property type="entry name" value="TRANSPOSON-ENCODED PROTEIN WITH RIBONUCLEASE H-LIKE AND RETROVIRUS ZINC FINGER-LIKE DOMAINS"/>
    <property type="match status" value="1"/>
</dbReference>
<evidence type="ECO:0000259" key="4">
    <source>
        <dbReference type="PROSITE" id="PS50158"/>
    </source>
</evidence>
<keyword evidence="1" id="KW-0378">Hydrolase</keyword>
<dbReference type="PROSITE" id="PS50158">
    <property type="entry name" value="ZF_CCHC"/>
    <property type="match status" value="1"/>
</dbReference>
<dbReference type="Gene3D" id="4.10.60.10">
    <property type="entry name" value="Zinc finger, CCHC-type"/>
    <property type="match status" value="1"/>
</dbReference>